<dbReference type="EMBL" id="AEON01000001">
    <property type="protein sequence ID" value="EFT83920.1"/>
    <property type="molecule type" value="Genomic_DNA"/>
</dbReference>
<evidence type="ECO:0000313" key="2">
    <source>
        <dbReference type="EMBL" id="EFT83920.1"/>
    </source>
</evidence>
<gene>
    <name evidence="2" type="ORF">HMPREF0620_0925</name>
</gene>
<protein>
    <submittedName>
        <fullName evidence="2">Uncharacterized protein</fullName>
    </submittedName>
</protein>
<proteinExistence type="predicted"/>
<feature type="signal peptide" evidence="1">
    <location>
        <begin position="1"/>
        <end position="33"/>
    </location>
</feature>
<sequence>MMTMTTKSRTVGLRLCWILVLLCLVLAPLSACSGPFSSPNPADSLPIGHSYQPGDKGYVLVDGMDDPDIHLGLIGNCQENDSAKNLKNLKDLKNPVDSAMKALNDSLSRTYASSVYTPIDCPTKASQALDLQIKQLGGYLSRQMTAIIIHPQRIASAAASDNPGRDAFIQALQRARSHKIPVILVNTSQAQADSMGIPKELYAGLWKVALTAPTSASSSDTSSRKVLSIIKLVVDDKPHTANLPGIRLTNVR</sequence>
<name>E6JYY5_PARDN</name>
<dbReference type="Proteomes" id="UP000004946">
    <property type="component" value="Chromosome"/>
</dbReference>
<dbReference type="HOGENOM" id="CLU_1123888_0_0_11"/>
<evidence type="ECO:0000313" key="3">
    <source>
        <dbReference type="Proteomes" id="UP000004946"/>
    </source>
</evidence>
<keyword evidence="1" id="KW-0732">Signal</keyword>
<dbReference type="KEGG" id="pdo:PSDT_0712"/>
<evidence type="ECO:0000256" key="1">
    <source>
        <dbReference type="SAM" id="SignalP"/>
    </source>
</evidence>
<comment type="caution">
    <text evidence="2">The sequence shown here is derived from an EMBL/GenBank/DDBJ whole genome shotgun (WGS) entry which is preliminary data.</text>
</comment>
<accession>E6JYY5</accession>
<reference evidence="2 3" key="1">
    <citation type="submission" date="2010-12" db="EMBL/GenBank/DDBJ databases">
        <authorList>
            <person name="Muzny D."/>
            <person name="Qin X."/>
            <person name="Buhay C."/>
            <person name="Dugan-Rocha S."/>
            <person name="Ding Y."/>
            <person name="Chen G."/>
            <person name="Hawes A."/>
            <person name="Holder M."/>
            <person name="Jhangiani S."/>
            <person name="Johnson A."/>
            <person name="Khan Z."/>
            <person name="Li Z."/>
            <person name="Liu W."/>
            <person name="Liu X."/>
            <person name="Perez L."/>
            <person name="Shen H."/>
            <person name="Wang Q."/>
            <person name="Watt J."/>
            <person name="Xi L."/>
            <person name="Xin Y."/>
            <person name="Zhou J."/>
            <person name="Deng J."/>
            <person name="Jiang H."/>
            <person name="Liu Y."/>
            <person name="Qu J."/>
            <person name="Song X.-Z."/>
            <person name="Zhang L."/>
            <person name="Villasana D."/>
            <person name="Johnson A."/>
            <person name="Liu J."/>
            <person name="Liyanage D."/>
            <person name="Lorensuhewa L."/>
            <person name="Robinson T."/>
            <person name="Song A."/>
            <person name="Song B.-B."/>
            <person name="Dinh H."/>
            <person name="Thornton R."/>
            <person name="Coyle M."/>
            <person name="Francisco L."/>
            <person name="Jackson L."/>
            <person name="Javaid M."/>
            <person name="Korchina V."/>
            <person name="Kovar C."/>
            <person name="Mata R."/>
            <person name="Mathew T."/>
            <person name="Ngo R."/>
            <person name="Nguyen L."/>
            <person name="Nguyen N."/>
            <person name="Okwuonu G."/>
            <person name="Ongeri F."/>
            <person name="Pham C."/>
            <person name="Simmons D."/>
            <person name="Wilczek-Boney K."/>
            <person name="Hale W."/>
            <person name="Jakkamsetti A."/>
            <person name="Pham P."/>
            <person name="Ruth R."/>
            <person name="San Lucas F."/>
            <person name="Warren J."/>
            <person name="Zhang J."/>
            <person name="Zhao Z."/>
            <person name="Zhou C."/>
            <person name="Zhu D."/>
            <person name="Lee S."/>
            <person name="Bess C."/>
            <person name="Blankenburg K."/>
            <person name="Forbes L."/>
            <person name="Fu Q."/>
            <person name="Gubbala S."/>
            <person name="Hirani K."/>
            <person name="Jayaseelan J.C."/>
            <person name="Lara F."/>
            <person name="Munidasa M."/>
            <person name="Palculict T."/>
            <person name="Patil S."/>
            <person name="Pu L.-L."/>
            <person name="Saada N."/>
            <person name="Tang L."/>
            <person name="Weissenberger G."/>
            <person name="Zhu Y."/>
            <person name="Hemphill L."/>
            <person name="Shang Y."/>
            <person name="Youmans B."/>
            <person name="Ayvaz T."/>
            <person name="Ross M."/>
            <person name="Santibanez J."/>
            <person name="Aqrawi P."/>
            <person name="Gross S."/>
            <person name="Joshi V."/>
            <person name="Fowler G."/>
            <person name="Nazareth L."/>
            <person name="Reid J."/>
            <person name="Worley K."/>
            <person name="Petrosino J."/>
            <person name="Highlander S."/>
            <person name="Gibbs R."/>
        </authorList>
    </citation>
    <scope>NUCLEOTIDE SEQUENCE [LARGE SCALE GENOMIC DNA]</scope>
    <source>
        <strain evidence="2 3">DSM 10105</strain>
    </source>
</reference>
<dbReference type="AlphaFoldDB" id="E6JYY5"/>
<feature type="chain" id="PRO_5039156025" evidence="1">
    <location>
        <begin position="34"/>
        <end position="252"/>
    </location>
</feature>
<dbReference type="PATRIC" id="fig|864564.6.peg.785"/>
<dbReference type="RefSeq" id="WP_006289311.1">
    <property type="nucleotide sequence ID" value="NZ_AP012333.1"/>
</dbReference>
<keyword evidence="3" id="KW-1185">Reference proteome</keyword>
<dbReference type="eggNOG" id="ENOG5032224">
    <property type="taxonomic scope" value="Bacteria"/>
</dbReference>
<organism evidence="2 3">
    <name type="scientific">Parascardovia denticolens DSM 10105 = JCM 12538</name>
    <dbReference type="NCBI Taxonomy" id="864564"/>
    <lineage>
        <taxon>Bacteria</taxon>
        <taxon>Bacillati</taxon>
        <taxon>Actinomycetota</taxon>
        <taxon>Actinomycetes</taxon>
        <taxon>Bifidobacteriales</taxon>
        <taxon>Bifidobacteriaceae</taxon>
        <taxon>Parascardovia</taxon>
    </lineage>
</organism>